<protein>
    <recommendedName>
        <fullName evidence="2">non-specific serine/threonine protein kinase</fullName>
        <ecNumber evidence="2">2.7.11.1</ecNumber>
    </recommendedName>
</protein>
<reference evidence="13 14" key="1">
    <citation type="journal article" date="2023" name="Int. J. Mol. Sci.">
        <title>De Novo Assembly and Annotation of 11 Diverse Shrub Willow (Salix) Genomes Reveals Novel Gene Organization in Sex-Linked Regions.</title>
        <authorList>
            <person name="Hyden B."/>
            <person name="Feng K."/>
            <person name="Yates T.B."/>
            <person name="Jawdy S."/>
            <person name="Cereghino C."/>
            <person name="Smart L.B."/>
            <person name="Muchero W."/>
        </authorList>
    </citation>
    <scope>NUCLEOTIDE SEQUENCE [LARGE SCALE GENOMIC DNA]</scope>
    <source>
        <tissue evidence="13">Shoot tip</tissue>
    </source>
</reference>
<dbReference type="GO" id="GO:0004674">
    <property type="term" value="F:protein serine/threonine kinase activity"/>
    <property type="evidence" value="ECO:0007669"/>
    <property type="project" value="UniProtKB-KW"/>
</dbReference>
<evidence type="ECO:0000256" key="9">
    <source>
        <dbReference type="ARBA" id="ARBA00047899"/>
    </source>
</evidence>
<feature type="compositionally biased region" description="Basic and acidic residues" evidence="11">
    <location>
        <begin position="33"/>
        <end position="42"/>
    </location>
</feature>
<dbReference type="SUPFAM" id="SSF56112">
    <property type="entry name" value="Protein kinase-like (PK-like)"/>
    <property type="match status" value="1"/>
</dbReference>
<keyword evidence="3" id="KW-0723">Serine/threonine-protein kinase</keyword>
<sequence>MIVKESLQFTRSLPQRQKHGLVRKGCHGPGKGMKKEGSEARTTRFGWPWLQNDQESETSHQRSPSSGAKSESQVSESIRPATNEASGSWSSVNVNSTSSASSCGSTSSTVNKVDMDTDCLDYEIMWEDLTVGEQIGQGSCGTVYHALWYGSDVAVKVFSKQEYADDIILAFRQEVSLMKRLRHPNVLLFMGAVTSPQRLCIVTEFLPRGSLFRLLQRNTTKLDWRRRVHMALDIARGMNYLHHCNPPIIHRDLKSSNLLVDKNWTVKVGDFGLSRLKHETYLTTKTGKGTPQWMAPEVLRNEPSDEKSDIYSYGVILWELSTEKIPWDNLNSMQVIGAVGFMDQTARDPKRCGSTVGFYN</sequence>
<dbReference type="EMBL" id="JAPFFJ010000004">
    <property type="protein sequence ID" value="KAJ6429619.1"/>
    <property type="molecule type" value="Genomic_DNA"/>
</dbReference>
<evidence type="ECO:0000256" key="7">
    <source>
        <dbReference type="ARBA" id="ARBA00022840"/>
    </source>
</evidence>
<dbReference type="Gene3D" id="1.10.510.10">
    <property type="entry name" value="Transferase(Phosphotransferase) domain 1"/>
    <property type="match status" value="1"/>
</dbReference>
<evidence type="ECO:0000256" key="6">
    <source>
        <dbReference type="ARBA" id="ARBA00022777"/>
    </source>
</evidence>
<dbReference type="SMART" id="SM00220">
    <property type="entry name" value="S_TKc"/>
    <property type="match status" value="1"/>
</dbReference>
<dbReference type="Gene3D" id="3.30.200.20">
    <property type="entry name" value="Phosphorylase Kinase, domain 1"/>
    <property type="match status" value="1"/>
</dbReference>
<dbReference type="CDD" id="cd13999">
    <property type="entry name" value="STKc_MAP3K-like"/>
    <property type="match status" value="1"/>
</dbReference>
<evidence type="ECO:0000256" key="10">
    <source>
        <dbReference type="ARBA" id="ARBA00048679"/>
    </source>
</evidence>
<comment type="catalytic activity">
    <reaction evidence="10">
        <text>L-seryl-[protein] + ATP = O-phospho-L-seryl-[protein] + ADP + H(+)</text>
        <dbReference type="Rhea" id="RHEA:17989"/>
        <dbReference type="Rhea" id="RHEA-COMP:9863"/>
        <dbReference type="Rhea" id="RHEA-COMP:11604"/>
        <dbReference type="ChEBI" id="CHEBI:15378"/>
        <dbReference type="ChEBI" id="CHEBI:29999"/>
        <dbReference type="ChEBI" id="CHEBI:30616"/>
        <dbReference type="ChEBI" id="CHEBI:83421"/>
        <dbReference type="ChEBI" id="CHEBI:456216"/>
        <dbReference type="EC" id="2.7.11.1"/>
    </reaction>
</comment>
<dbReference type="GO" id="GO:0016020">
    <property type="term" value="C:membrane"/>
    <property type="evidence" value="ECO:0007669"/>
    <property type="project" value="UniProtKB-SubCell"/>
</dbReference>
<organism evidence="13 14">
    <name type="scientific">Salix udensis</name>
    <dbReference type="NCBI Taxonomy" id="889485"/>
    <lineage>
        <taxon>Eukaryota</taxon>
        <taxon>Viridiplantae</taxon>
        <taxon>Streptophyta</taxon>
        <taxon>Embryophyta</taxon>
        <taxon>Tracheophyta</taxon>
        <taxon>Spermatophyta</taxon>
        <taxon>Magnoliopsida</taxon>
        <taxon>eudicotyledons</taxon>
        <taxon>Gunneridae</taxon>
        <taxon>Pentapetalae</taxon>
        <taxon>rosids</taxon>
        <taxon>fabids</taxon>
        <taxon>Malpighiales</taxon>
        <taxon>Salicaceae</taxon>
        <taxon>Saliceae</taxon>
        <taxon>Salix</taxon>
    </lineage>
</organism>
<dbReference type="PROSITE" id="PS00108">
    <property type="entry name" value="PROTEIN_KINASE_ST"/>
    <property type="match status" value="1"/>
</dbReference>
<evidence type="ECO:0000256" key="11">
    <source>
        <dbReference type="SAM" id="MobiDB-lite"/>
    </source>
</evidence>
<comment type="catalytic activity">
    <reaction evidence="9">
        <text>L-threonyl-[protein] + ATP = O-phospho-L-threonyl-[protein] + ADP + H(+)</text>
        <dbReference type="Rhea" id="RHEA:46608"/>
        <dbReference type="Rhea" id="RHEA-COMP:11060"/>
        <dbReference type="Rhea" id="RHEA-COMP:11605"/>
        <dbReference type="ChEBI" id="CHEBI:15378"/>
        <dbReference type="ChEBI" id="CHEBI:30013"/>
        <dbReference type="ChEBI" id="CHEBI:30616"/>
        <dbReference type="ChEBI" id="CHEBI:61977"/>
        <dbReference type="ChEBI" id="CHEBI:456216"/>
        <dbReference type="EC" id="2.7.11.1"/>
    </reaction>
</comment>
<dbReference type="InterPro" id="IPR008271">
    <property type="entry name" value="Ser/Thr_kinase_AS"/>
</dbReference>
<dbReference type="AlphaFoldDB" id="A0AAD6KVY4"/>
<evidence type="ECO:0000313" key="13">
    <source>
        <dbReference type="EMBL" id="KAJ6429619.1"/>
    </source>
</evidence>
<keyword evidence="4" id="KW-0808">Transferase</keyword>
<dbReference type="Proteomes" id="UP001162972">
    <property type="component" value="Chromosome 8"/>
</dbReference>
<dbReference type="InterPro" id="IPR000719">
    <property type="entry name" value="Prot_kinase_dom"/>
</dbReference>
<dbReference type="FunFam" id="3.30.200.20:FF:000329">
    <property type="entry name" value="PAS domain-containing protein tyrosine kinase"/>
    <property type="match status" value="1"/>
</dbReference>
<evidence type="ECO:0000256" key="5">
    <source>
        <dbReference type="ARBA" id="ARBA00022741"/>
    </source>
</evidence>
<dbReference type="PROSITE" id="PS50011">
    <property type="entry name" value="PROTEIN_KINASE_DOM"/>
    <property type="match status" value="1"/>
</dbReference>
<evidence type="ECO:0000256" key="4">
    <source>
        <dbReference type="ARBA" id="ARBA00022679"/>
    </source>
</evidence>
<feature type="domain" description="Protein kinase" evidence="12">
    <location>
        <begin position="129"/>
        <end position="360"/>
    </location>
</feature>
<evidence type="ECO:0000256" key="3">
    <source>
        <dbReference type="ARBA" id="ARBA00022527"/>
    </source>
</evidence>
<feature type="compositionally biased region" description="Basic residues" evidence="11">
    <location>
        <begin position="16"/>
        <end position="26"/>
    </location>
</feature>
<evidence type="ECO:0000256" key="8">
    <source>
        <dbReference type="ARBA" id="ARBA00023136"/>
    </source>
</evidence>
<dbReference type="InterPro" id="IPR051681">
    <property type="entry name" value="Ser/Thr_Kinases-Pseudokinases"/>
</dbReference>
<name>A0AAD6KVY4_9ROSI</name>
<keyword evidence="14" id="KW-1185">Reference proteome</keyword>
<comment type="caution">
    <text evidence="13">The sequence shown here is derived from an EMBL/GenBank/DDBJ whole genome shotgun (WGS) entry which is preliminary data.</text>
</comment>
<dbReference type="Pfam" id="PF07714">
    <property type="entry name" value="PK_Tyr_Ser-Thr"/>
    <property type="match status" value="1"/>
</dbReference>
<dbReference type="PANTHER" id="PTHR44329">
    <property type="entry name" value="SERINE/THREONINE-PROTEIN KINASE TNNI3K-RELATED"/>
    <property type="match status" value="1"/>
</dbReference>
<dbReference type="GO" id="GO:0005524">
    <property type="term" value="F:ATP binding"/>
    <property type="evidence" value="ECO:0007669"/>
    <property type="project" value="UniProtKB-KW"/>
</dbReference>
<keyword evidence="8" id="KW-0472">Membrane</keyword>
<comment type="subcellular location">
    <subcellularLocation>
        <location evidence="1">Membrane</location>
    </subcellularLocation>
</comment>
<feature type="region of interest" description="Disordered" evidence="11">
    <location>
        <begin position="1"/>
        <end position="91"/>
    </location>
</feature>
<keyword evidence="5" id="KW-0547">Nucleotide-binding</keyword>
<evidence type="ECO:0000259" key="12">
    <source>
        <dbReference type="PROSITE" id="PS50011"/>
    </source>
</evidence>
<gene>
    <name evidence="13" type="ORF">OIU84_021093</name>
</gene>
<dbReference type="FunFam" id="1.10.510.10:FF:000476">
    <property type="entry name" value="PAS domain-containing protein tyrosine kinase family protein"/>
    <property type="match status" value="1"/>
</dbReference>
<keyword evidence="7" id="KW-0067">ATP-binding</keyword>
<dbReference type="InterPro" id="IPR011009">
    <property type="entry name" value="Kinase-like_dom_sf"/>
</dbReference>
<dbReference type="EC" id="2.7.11.1" evidence="2"/>
<dbReference type="InterPro" id="IPR001245">
    <property type="entry name" value="Ser-Thr/Tyr_kinase_cat_dom"/>
</dbReference>
<dbReference type="PANTHER" id="PTHR44329:SF47">
    <property type="entry name" value="SERINE_THREONINE-PROTEIN KINASE ROCO5-RELATED"/>
    <property type="match status" value="1"/>
</dbReference>
<evidence type="ECO:0000256" key="2">
    <source>
        <dbReference type="ARBA" id="ARBA00012513"/>
    </source>
</evidence>
<feature type="compositionally biased region" description="Polar residues" evidence="11">
    <location>
        <begin position="61"/>
        <end position="76"/>
    </location>
</feature>
<evidence type="ECO:0000313" key="14">
    <source>
        <dbReference type="Proteomes" id="UP001162972"/>
    </source>
</evidence>
<evidence type="ECO:0000256" key="1">
    <source>
        <dbReference type="ARBA" id="ARBA00004370"/>
    </source>
</evidence>
<accession>A0AAD6KVY4</accession>
<proteinExistence type="predicted"/>
<keyword evidence="6" id="KW-0418">Kinase</keyword>